<dbReference type="RefSeq" id="WP_152587152.1">
    <property type="nucleotide sequence ID" value="NZ_CP045423.1"/>
</dbReference>
<sequence>MASSFPSSHRTGARPLLGVIACNRILGEERAASVMRRYLVAASYMDASVVIVPSLPELVDAVRLASTVDGLLLTGSPSNISGRFYGEENATGEGPFDEERDEVVRTMIGEASKAGKPILGICRGLQEINVALGGTLRRDLAVSSRELEHHAPSGVDLDAMFGLEHEVSLREDGVLAHILGTTHMKVNSVHYQGIDRLAPGATVEATAPDGVVEALSARLGSSAVLAVQWHPEWRTERNRHSQNLFRAFGQVLRGQGLPGFV</sequence>
<gene>
    <name evidence="1" type="ORF">GDR74_15575</name>
</gene>
<evidence type="ECO:0000313" key="2">
    <source>
        <dbReference type="Proteomes" id="UP000325614"/>
    </source>
</evidence>
<keyword evidence="2" id="KW-1185">Reference proteome</keyword>
<dbReference type="SUPFAM" id="SSF52317">
    <property type="entry name" value="Class I glutamine amidotransferase-like"/>
    <property type="match status" value="1"/>
</dbReference>
<dbReference type="PANTHER" id="PTHR43235:SF1">
    <property type="entry name" value="GLUTAMINE AMIDOTRANSFERASE PB2B2.05-RELATED"/>
    <property type="match status" value="1"/>
</dbReference>
<proteinExistence type="predicted"/>
<dbReference type="InterPro" id="IPR029062">
    <property type="entry name" value="Class_I_gatase-like"/>
</dbReference>
<accession>A0A5P9K0I5</accession>
<reference evidence="1 2" key="1">
    <citation type="submission" date="2019-10" db="EMBL/GenBank/DDBJ databases">
        <title>Isolation, Identification of Microvirga thermotolerans HR1, a novel thermophilic bacterium and Comparative Genomics of the genus Microvirga.</title>
        <authorList>
            <person name="Li J."/>
            <person name="Zhang W."/>
            <person name="Lin M."/>
            <person name="Wang J."/>
        </authorList>
    </citation>
    <scope>NUCLEOTIDE SEQUENCE [LARGE SCALE GENOMIC DNA]</scope>
    <source>
        <strain evidence="1 2">HR1</strain>
    </source>
</reference>
<dbReference type="Proteomes" id="UP000325614">
    <property type="component" value="Chromosome"/>
</dbReference>
<organism evidence="1 2">
    <name type="scientific">Microvirga thermotolerans</name>
    <dbReference type="NCBI Taxonomy" id="2651334"/>
    <lineage>
        <taxon>Bacteria</taxon>
        <taxon>Pseudomonadati</taxon>
        <taxon>Pseudomonadota</taxon>
        <taxon>Alphaproteobacteria</taxon>
        <taxon>Hyphomicrobiales</taxon>
        <taxon>Methylobacteriaceae</taxon>
        <taxon>Microvirga</taxon>
    </lineage>
</organism>
<dbReference type="GO" id="GO:0006598">
    <property type="term" value="P:polyamine catabolic process"/>
    <property type="evidence" value="ECO:0007669"/>
    <property type="project" value="TreeGrafter"/>
</dbReference>
<evidence type="ECO:0000313" key="1">
    <source>
        <dbReference type="EMBL" id="QFU17518.1"/>
    </source>
</evidence>
<dbReference type="PANTHER" id="PTHR43235">
    <property type="entry name" value="GLUTAMINE AMIDOTRANSFERASE PB2B2.05-RELATED"/>
    <property type="match status" value="1"/>
</dbReference>
<protein>
    <submittedName>
        <fullName evidence="1">Gamma-glutamyl-gamma-aminobutyrate hydrolase family protein</fullName>
    </submittedName>
</protein>
<dbReference type="PROSITE" id="PS51273">
    <property type="entry name" value="GATASE_TYPE_1"/>
    <property type="match status" value="1"/>
</dbReference>
<dbReference type="InterPro" id="IPR044668">
    <property type="entry name" value="PuuD-like"/>
</dbReference>
<dbReference type="AlphaFoldDB" id="A0A5P9K0I5"/>
<dbReference type="GO" id="GO:0005829">
    <property type="term" value="C:cytosol"/>
    <property type="evidence" value="ECO:0007669"/>
    <property type="project" value="TreeGrafter"/>
</dbReference>
<dbReference type="Gene3D" id="3.40.50.880">
    <property type="match status" value="1"/>
</dbReference>
<name>A0A5P9K0I5_9HYPH</name>
<dbReference type="InterPro" id="IPR011697">
    <property type="entry name" value="Peptidase_C26"/>
</dbReference>
<dbReference type="GO" id="GO:0033969">
    <property type="term" value="F:gamma-glutamyl-gamma-aminobutyrate hydrolase activity"/>
    <property type="evidence" value="ECO:0007669"/>
    <property type="project" value="TreeGrafter"/>
</dbReference>
<dbReference type="KEGG" id="mico:GDR74_15575"/>
<dbReference type="Pfam" id="PF07722">
    <property type="entry name" value="Peptidase_C26"/>
    <property type="match status" value="1"/>
</dbReference>
<dbReference type="EMBL" id="CP045423">
    <property type="protein sequence ID" value="QFU17518.1"/>
    <property type="molecule type" value="Genomic_DNA"/>
</dbReference>
<dbReference type="CDD" id="cd01745">
    <property type="entry name" value="GATase1_2"/>
    <property type="match status" value="1"/>
</dbReference>
<keyword evidence="1" id="KW-0378">Hydrolase</keyword>